<dbReference type="PANTHER" id="PTHR30151:SF0">
    <property type="entry name" value="ABC TRANSPORTER PERMEASE PROTEIN MJ0413-RELATED"/>
    <property type="match status" value="1"/>
</dbReference>
<feature type="transmembrane region" description="Helical" evidence="7">
    <location>
        <begin position="95"/>
        <end position="115"/>
    </location>
</feature>
<dbReference type="EMBL" id="VSFG01000008">
    <property type="protein sequence ID" value="TYB42483.1"/>
    <property type="molecule type" value="Genomic_DNA"/>
</dbReference>
<sequence>MTRLLARTAAYAALPLAVLAAWWYLTRGGESLYFPPPGAVFARFRENWLFALVPEHVVPSLARMFSGLLLSVAVGVALGVALGMSDLAHRAAKPWLTLLRSVPGPVVVVTFLVLFGTGSAGKVLMIAFVSVFPVLLNTIDGVRAAEPVLLDVAASYRLSRWERVTRIVLPGALPRISVGVRTSVALAFIVMIVSEYFGGSDGVGYFTRDSASGFAIPDMWSGMLLLGLLGIAVNVLVALAQRRALRWYAGARAAARS</sequence>
<organism evidence="9 10">
    <name type="scientific">Actinomadura chibensis</name>
    <dbReference type="NCBI Taxonomy" id="392828"/>
    <lineage>
        <taxon>Bacteria</taxon>
        <taxon>Bacillati</taxon>
        <taxon>Actinomycetota</taxon>
        <taxon>Actinomycetes</taxon>
        <taxon>Streptosporangiales</taxon>
        <taxon>Thermomonosporaceae</taxon>
        <taxon>Actinomadura</taxon>
    </lineage>
</organism>
<protein>
    <submittedName>
        <fullName evidence="9">ABC transporter permease</fullName>
    </submittedName>
</protein>
<evidence type="ECO:0000256" key="3">
    <source>
        <dbReference type="ARBA" id="ARBA00022475"/>
    </source>
</evidence>
<evidence type="ECO:0000313" key="10">
    <source>
        <dbReference type="Proteomes" id="UP000323380"/>
    </source>
</evidence>
<evidence type="ECO:0000259" key="8">
    <source>
        <dbReference type="PROSITE" id="PS50928"/>
    </source>
</evidence>
<dbReference type="RefSeq" id="WP_067887516.1">
    <property type="nucleotide sequence ID" value="NZ_VSFG01000008.1"/>
</dbReference>
<dbReference type="GO" id="GO:0055085">
    <property type="term" value="P:transmembrane transport"/>
    <property type="evidence" value="ECO:0007669"/>
    <property type="project" value="InterPro"/>
</dbReference>
<dbReference type="Proteomes" id="UP000323380">
    <property type="component" value="Unassembled WGS sequence"/>
</dbReference>
<feature type="domain" description="ABC transmembrane type-1" evidence="8">
    <location>
        <begin position="57"/>
        <end position="241"/>
    </location>
</feature>
<feature type="transmembrane region" description="Helical" evidence="7">
    <location>
        <begin position="178"/>
        <end position="199"/>
    </location>
</feature>
<reference evidence="9 10" key="1">
    <citation type="submission" date="2019-08" db="EMBL/GenBank/DDBJ databases">
        <title>Actinomadura sp. nov. CYP1-5 isolated from mountain soil.</title>
        <authorList>
            <person name="Songsumanus A."/>
            <person name="Kuncharoen N."/>
            <person name="Kudo T."/>
            <person name="Yuki M."/>
            <person name="Igarashi Y."/>
            <person name="Tanasupawat S."/>
        </authorList>
    </citation>
    <scope>NUCLEOTIDE SEQUENCE [LARGE SCALE GENOMIC DNA]</scope>
    <source>
        <strain evidence="9 10">JCM 14158</strain>
    </source>
</reference>
<keyword evidence="2 7" id="KW-0813">Transport</keyword>
<evidence type="ECO:0000256" key="1">
    <source>
        <dbReference type="ARBA" id="ARBA00004651"/>
    </source>
</evidence>
<comment type="similarity">
    <text evidence="7">Belongs to the binding-protein-dependent transport system permease family.</text>
</comment>
<dbReference type="Gene3D" id="1.10.3720.10">
    <property type="entry name" value="MetI-like"/>
    <property type="match status" value="1"/>
</dbReference>
<dbReference type="InterPro" id="IPR000515">
    <property type="entry name" value="MetI-like"/>
</dbReference>
<evidence type="ECO:0000256" key="4">
    <source>
        <dbReference type="ARBA" id="ARBA00022692"/>
    </source>
</evidence>
<gene>
    <name evidence="9" type="ORF">FXF69_32290</name>
</gene>
<dbReference type="STRING" id="1220554.GCA_001552135_01727"/>
<comment type="subcellular location">
    <subcellularLocation>
        <location evidence="1 7">Cell membrane</location>
        <topology evidence="1 7">Multi-pass membrane protein</topology>
    </subcellularLocation>
</comment>
<dbReference type="AlphaFoldDB" id="A0A5D0NDT5"/>
<evidence type="ECO:0000256" key="7">
    <source>
        <dbReference type="RuleBase" id="RU363032"/>
    </source>
</evidence>
<feature type="transmembrane region" description="Helical" evidence="7">
    <location>
        <begin position="64"/>
        <end position="83"/>
    </location>
</feature>
<dbReference type="SUPFAM" id="SSF161098">
    <property type="entry name" value="MetI-like"/>
    <property type="match status" value="1"/>
</dbReference>
<comment type="caution">
    <text evidence="9">The sequence shown here is derived from an EMBL/GenBank/DDBJ whole genome shotgun (WGS) entry which is preliminary data.</text>
</comment>
<evidence type="ECO:0000256" key="6">
    <source>
        <dbReference type="ARBA" id="ARBA00023136"/>
    </source>
</evidence>
<dbReference type="CDD" id="cd06261">
    <property type="entry name" value="TM_PBP2"/>
    <property type="match status" value="1"/>
</dbReference>
<evidence type="ECO:0000256" key="2">
    <source>
        <dbReference type="ARBA" id="ARBA00022448"/>
    </source>
</evidence>
<keyword evidence="10" id="KW-1185">Reference proteome</keyword>
<evidence type="ECO:0000313" key="9">
    <source>
        <dbReference type="EMBL" id="TYB42483.1"/>
    </source>
</evidence>
<feature type="transmembrane region" description="Helical" evidence="7">
    <location>
        <begin position="219"/>
        <end position="240"/>
    </location>
</feature>
<dbReference type="InterPro" id="IPR035906">
    <property type="entry name" value="MetI-like_sf"/>
</dbReference>
<dbReference type="PANTHER" id="PTHR30151">
    <property type="entry name" value="ALKANE SULFONATE ABC TRANSPORTER-RELATED, MEMBRANE SUBUNIT"/>
    <property type="match status" value="1"/>
</dbReference>
<keyword evidence="5 7" id="KW-1133">Transmembrane helix</keyword>
<feature type="transmembrane region" description="Helical" evidence="7">
    <location>
        <begin position="121"/>
        <end position="139"/>
    </location>
</feature>
<feature type="transmembrane region" description="Helical" evidence="7">
    <location>
        <begin position="9"/>
        <end position="25"/>
    </location>
</feature>
<dbReference type="GO" id="GO:0005886">
    <property type="term" value="C:plasma membrane"/>
    <property type="evidence" value="ECO:0007669"/>
    <property type="project" value="UniProtKB-SubCell"/>
</dbReference>
<evidence type="ECO:0000256" key="5">
    <source>
        <dbReference type="ARBA" id="ARBA00022989"/>
    </source>
</evidence>
<proteinExistence type="inferred from homology"/>
<keyword evidence="4 7" id="KW-0812">Transmembrane</keyword>
<name>A0A5D0NDT5_9ACTN</name>
<keyword evidence="3" id="KW-1003">Cell membrane</keyword>
<keyword evidence="6 7" id="KW-0472">Membrane</keyword>
<accession>A0A5D0NDT5</accession>
<dbReference type="Pfam" id="PF00528">
    <property type="entry name" value="BPD_transp_1"/>
    <property type="match status" value="1"/>
</dbReference>
<dbReference type="PROSITE" id="PS50928">
    <property type="entry name" value="ABC_TM1"/>
    <property type="match status" value="1"/>
</dbReference>